<dbReference type="GO" id="GO:0016020">
    <property type="term" value="C:membrane"/>
    <property type="evidence" value="ECO:0007669"/>
    <property type="project" value="TreeGrafter"/>
</dbReference>
<name>A0A4S2KFQ5_9HYME</name>
<keyword evidence="3" id="KW-1133">Transmembrane helix</keyword>
<dbReference type="InterPro" id="IPR000618">
    <property type="entry name" value="Insect_cuticle"/>
</dbReference>
<organism evidence="4 5">
    <name type="scientific">Temnothorax longispinosus</name>
    <dbReference type="NCBI Taxonomy" id="300112"/>
    <lineage>
        <taxon>Eukaryota</taxon>
        <taxon>Metazoa</taxon>
        <taxon>Ecdysozoa</taxon>
        <taxon>Arthropoda</taxon>
        <taxon>Hexapoda</taxon>
        <taxon>Insecta</taxon>
        <taxon>Pterygota</taxon>
        <taxon>Neoptera</taxon>
        <taxon>Endopterygota</taxon>
        <taxon>Hymenoptera</taxon>
        <taxon>Apocrita</taxon>
        <taxon>Aculeata</taxon>
        <taxon>Formicoidea</taxon>
        <taxon>Formicidae</taxon>
        <taxon>Myrmicinae</taxon>
        <taxon>Temnothorax</taxon>
    </lineage>
</organism>
<accession>A0A4S2KFQ5</accession>
<keyword evidence="3" id="KW-0472">Membrane</keyword>
<feature type="region of interest" description="Disordered" evidence="2">
    <location>
        <begin position="1"/>
        <end position="25"/>
    </location>
</feature>
<evidence type="ECO:0000256" key="3">
    <source>
        <dbReference type="SAM" id="Phobius"/>
    </source>
</evidence>
<reference evidence="4 5" key="1">
    <citation type="journal article" date="2019" name="Philos. Trans. R. Soc. Lond., B, Biol. Sci.">
        <title>Ant behaviour and brain gene expression of defending hosts depend on the ecological success of the intruding social parasite.</title>
        <authorList>
            <person name="Kaur R."/>
            <person name="Stoldt M."/>
            <person name="Jongepier E."/>
            <person name="Feldmeyer B."/>
            <person name="Menzel F."/>
            <person name="Bornberg-Bauer E."/>
            <person name="Foitzik S."/>
        </authorList>
    </citation>
    <scope>NUCLEOTIDE SEQUENCE [LARGE SCALE GENOMIC DNA]</scope>
    <source>
        <tissue evidence="4">Whole body</tissue>
    </source>
</reference>
<dbReference type="Proteomes" id="UP000310200">
    <property type="component" value="Unassembled WGS sequence"/>
</dbReference>
<dbReference type="GO" id="GO:0042302">
    <property type="term" value="F:structural constituent of cuticle"/>
    <property type="evidence" value="ECO:0007669"/>
    <property type="project" value="UniProtKB-UniRule"/>
</dbReference>
<comment type="caution">
    <text evidence="4">The sequence shown here is derived from an EMBL/GenBank/DDBJ whole genome shotgun (WGS) entry which is preliminary data.</text>
</comment>
<gene>
    <name evidence="4" type="ORF">DBV15_05722</name>
</gene>
<feature type="transmembrane region" description="Helical" evidence="3">
    <location>
        <begin position="749"/>
        <end position="767"/>
    </location>
</feature>
<evidence type="ECO:0000256" key="2">
    <source>
        <dbReference type="SAM" id="MobiDB-lite"/>
    </source>
</evidence>
<protein>
    <submittedName>
        <fullName evidence="4">Protein lethal(3)malignant blood neoplasm 1</fullName>
    </submittedName>
</protein>
<dbReference type="EMBL" id="QBLH01002572">
    <property type="protein sequence ID" value="TGZ48010.1"/>
    <property type="molecule type" value="Genomic_DNA"/>
</dbReference>
<feature type="transmembrane region" description="Helical" evidence="3">
    <location>
        <begin position="773"/>
        <end position="792"/>
    </location>
</feature>
<sequence length="844" mass="96848">MRTEKESERGAQKVGAQRAGNSLSSSNRSAIGRILAYMLLATAFTKNVLATRAANVKFSRDSYKIARCNTTKLELVPEPASLISDIESLRSILVNAFKRKPVQGVILLVLKLSTFLTKLHSGYHTTQPWASQQPVHDMNGAKVFVCHIIIWLVTSSKLLIEAEERWNNSQISLSKTQSLKIFPGIKFCLANSEINIHVRVHDLLRETEVQARSKDKKSPLERMGYMMLMTPFIMQILSLPGALATIKISLLRSIMVAQLAIAIMIYNLIRSSQNSEVVVRRPYHHAHYRHRHHGQPDDEDEWFARNAIYSHDTFDPRRSTIINEPRRNYLAAKYAKCRRWGDLLCLLCYLVTQHRTVADDNSVNRPYEFSFNIVDFQHRFEKKDAEGLITGEYGFITADSVYHETGYKTDKDGDFIITRQRNRKITSLEDAQEIFKDRPEAAKKLIEAVMKACGGCKIPIKHEDDQPKPIKIVTESPPQKKMDPILKQMMKILTANTSAKNIKKEDMKNITKSMVRAAKKLLSEEDSPNKVAVSDRVLEKMANDLYYQFNYTITSHGHHEDGYRDGRKNGSYRSQNENGIDTQVRYLSNEFGHQPNITFVPQMKAADEEHALKGYSFRWYWSRATMRIIAPVFLVLGLALYVHCAEENKPKEDDIGILECMFTDHAGNCLRTRLARDLDQIELEITGKKSEPTMSAVVEQAGNIIAEVVDDLQENGAEEIVEENDAQDNIEEARKKKFSKKKLKHLQKILALVMLLKAKFSLLLQLISTHFQFKFFIIAVISLILNAARFWIEIKKNNPSKVIYYEHAQHQHHYDHDDHEHGYWGRSSNETPQELAYRAYIPKD</sequence>
<dbReference type="PANTHER" id="PTHR21879">
    <property type="entry name" value="FI03362P-RELATED-RELATED"/>
    <property type="match status" value="1"/>
</dbReference>
<keyword evidence="5" id="KW-1185">Reference proteome</keyword>
<dbReference type="PROSITE" id="PS51155">
    <property type="entry name" value="CHIT_BIND_RR_2"/>
    <property type="match status" value="1"/>
</dbReference>
<feature type="transmembrane region" description="Helical" evidence="3">
    <location>
        <begin position="223"/>
        <end position="244"/>
    </location>
</feature>
<dbReference type="AlphaFoldDB" id="A0A4S2KFQ5"/>
<feature type="compositionally biased region" description="Basic and acidic residues" evidence="2">
    <location>
        <begin position="1"/>
        <end position="11"/>
    </location>
</feature>
<dbReference type="InterPro" id="IPR012464">
    <property type="entry name" value="DUF1676"/>
</dbReference>
<dbReference type="Pfam" id="PF00379">
    <property type="entry name" value="Chitin_bind_4"/>
    <property type="match status" value="2"/>
</dbReference>
<evidence type="ECO:0000256" key="1">
    <source>
        <dbReference type="PROSITE-ProRule" id="PRU00497"/>
    </source>
</evidence>
<keyword evidence="3" id="KW-0812">Transmembrane</keyword>
<keyword evidence="1" id="KW-0193">Cuticle</keyword>
<evidence type="ECO:0000313" key="5">
    <source>
        <dbReference type="Proteomes" id="UP000310200"/>
    </source>
</evidence>
<evidence type="ECO:0000313" key="4">
    <source>
        <dbReference type="EMBL" id="TGZ48010.1"/>
    </source>
</evidence>
<proteinExistence type="predicted"/>